<dbReference type="RefSeq" id="WP_239140609.1">
    <property type="nucleotide sequence ID" value="NZ_BONW01000013.1"/>
</dbReference>
<feature type="transmembrane region" description="Helical" evidence="1">
    <location>
        <begin position="20"/>
        <end position="42"/>
    </location>
</feature>
<accession>A0ABQ4E0E2</accession>
<keyword evidence="1" id="KW-0812">Transmembrane</keyword>
<organism evidence="2 3">
    <name type="scientific">Plantactinospora endophytica</name>
    <dbReference type="NCBI Taxonomy" id="673535"/>
    <lineage>
        <taxon>Bacteria</taxon>
        <taxon>Bacillati</taxon>
        <taxon>Actinomycetota</taxon>
        <taxon>Actinomycetes</taxon>
        <taxon>Micromonosporales</taxon>
        <taxon>Micromonosporaceae</taxon>
        <taxon>Plantactinospora</taxon>
    </lineage>
</organism>
<sequence>MSTTRQRVLPQSRRHLIRAAGVIGAVLSAILVYAVAVTIGAQPEVPQTFGSRTLRPLEFGEVLGAATIASLAGWALLTILERFTAKAITIWTVVAAIVFLGTLPYMPGFSADSRVTLVLMHGALAAVLISVMRQTSAPAGRPGPTTDSAQRRAS</sequence>
<comment type="caution">
    <text evidence="2">The sequence shown here is derived from an EMBL/GenBank/DDBJ whole genome shotgun (WGS) entry which is preliminary data.</text>
</comment>
<evidence type="ECO:0000256" key="1">
    <source>
        <dbReference type="SAM" id="Phobius"/>
    </source>
</evidence>
<dbReference type="InterPro" id="IPR045713">
    <property type="entry name" value="DUF6069"/>
</dbReference>
<feature type="transmembrane region" description="Helical" evidence="1">
    <location>
        <begin position="113"/>
        <end position="132"/>
    </location>
</feature>
<feature type="transmembrane region" description="Helical" evidence="1">
    <location>
        <begin position="62"/>
        <end position="80"/>
    </location>
</feature>
<feature type="transmembrane region" description="Helical" evidence="1">
    <location>
        <begin position="87"/>
        <end position="107"/>
    </location>
</feature>
<dbReference type="Proteomes" id="UP000646749">
    <property type="component" value="Unassembled WGS sequence"/>
</dbReference>
<dbReference type="Pfam" id="PF19545">
    <property type="entry name" value="DUF6069"/>
    <property type="match status" value="1"/>
</dbReference>
<keyword evidence="1" id="KW-1133">Transmembrane helix</keyword>
<name>A0ABQ4E0E2_9ACTN</name>
<keyword evidence="1" id="KW-0472">Membrane</keyword>
<proteinExistence type="predicted"/>
<reference evidence="2 3" key="1">
    <citation type="submission" date="2021-01" db="EMBL/GenBank/DDBJ databases">
        <title>Whole genome shotgun sequence of Plantactinospora endophytica NBRC 110450.</title>
        <authorList>
            <person name="Komaki H."/>
            <person name="Tamura T."/>
        </authorList>
    </citation>
    <scope>NUCLEOTIDE SEQUENCE [LARGE SCALE GENOMIC DNA]</scope>
    <source>
        <strain evidence="2 3">NBRC 110450</strain>
    </source>
</reference>
<evidence type="ECO:0000313" key="3">
    <source>
        <dbReference type="Proteomes" id="UP000646749"/>
    </source>
</evidence>
<dbReference type="EMBL" id="BONW01000013">
    <property type="protein sequence ID" value="GIG87766.1"/>
    <property type="molecule type" value="Genomic_DNA"/>
</dbReference>
<evidence type="ECO:0000313" key="2">
    <source>
        <dbReference type="EMBL" id="GIG87766.1"/>
    </source>
</evidence>
<protein>
    <submittedName>
        <fullName evidence="2">Uncharacterized protein</fullName>
    </submittedName>
</protein>
<gene>
    <name evidence="2" type="ORF">Pen02_27020</name>
</gene>
<keyword evidence="3" id="KW-1185">Reference proteome</keyword>